<comment type="caution">
    <text evidence="2">The sequence shown here is derived from an EMBL/GenBank/DDBJ whole genome shotgun (WGS) entry which is preliminary data.</text>
</comment>
<name>A0AAD4DWP5_9AGAM</name>
<gene>
    <name evidence="2" type="ORF">F5891DRAFT_660737</name>
</gene>
<dbReference type="AlphaFoldDB" id="A0AAD4DWP5"/>
<dbReference type="EMBL" id="JABBWK010000065">
    <property type="protein sequence ID" value="KAG1895509.1"/>
    <property type="molecule type" value="Genomic_DNA"/>
</dbReference>
<organism evidence="2 3">
    <name type="scientific">Suillus fuscotomentosus</name>
    <dbReference type="NCBI Taxonomy" id="1912939"/>
    <lineage>
        <taxon>Eukaryota</taxon>
        <taxon>Fungi</taxon>
        <taxon>Dikarya</taxon>
        <taxon>Basidiomycota</taxon>
        <taxon>Agaricomycotina</taxon>
        <taxon>Agaricomycetes</taxon>
        <taxon>Agaricomycetidae</taxon>
        <taxon>Boletales</taxon>
        <taxon>Suillineae</taxon>
        <taxon>Suillaceae</taxon>
        <taxon>Suillus</taxon>
    </lineage>
</organism>
<keyword evidence="1" id="KW-1133">Transmembrane helix</keyword>
<keyword evidence="1" id="KW-0472">Membrane</keyword>
<evidence type="ECO:0000313" key="2">
    <source>
        <dbReference type="EMBL" id="KAG1895509.1"/>
    </source>
</evidence>
<proteinExistence type="predicted"/>
<sequence length="186" mass="21642">MQRCHAESQDIISRLHVDGNIADADKVSYAQKDLHQMVKHVEMCLHAWIAIGDARQMYSKASYCKRMMIGFFTNNLPKLLGVMTTWLICITTWTLTGYWFRSSVHYMLWLQQWRHSSHPLSWISLDGSCHDLWQHHFLEGLSLEDINTTSGDEVAVHFSNLRDYSPRNYEPNKGRYLTQRVHGTAG</sequence>
<dbReference type="Proteomes" id="UP001195769">
    <property type="component" value="Unassembled WGS sequence"/>
</dbReference>
<keyword evidence="1" id="KW-0812">Transmembrane</keyword>
<evidence type="ECO:0000313" key="3">
    <source>
        <dbReference type="Proteomes" id="UP001195769"/>
    </source>
</evidence>
<evidence type="ECO:0000256" key="1">
    <source>
        <dbReference type="SAM" id="Phobius"/>
    </source>
</evidence>
<keyword evidence="3" id="KW-1185">Reference proteome</keyword>
<dbReference type="RefSeq" id="XP_041221085.1">
    <property type="nucleotide sequence ID" value="XM_041372679.1"/>
</dbReference>
<dbReference type="GeneID" id="64666977"/>
<reference evidence="2" key="1">
    <citation type="journal article" date="2020" name="New Phytol.">
        <title>Comparative genomics reveals dynamic genome evolution in host specialist ectomycorrhizal fungi.</title>
        <authorList>
            <person name="Lofgren L.A."/>
            <person name="Nguyen N.H."/>
            <person name="Vilgalys R."/>
            <person name="Ruytinx J."/>
            <person name="Liao H.L."/>
            <person name="Branco S."/>
            <person name="Kuo A."/>
            <person name="LaButti K."/>
            <person name="Lipzen A."/>
            <person name="Andreopoulos W."/>
            <person name="Pangilinan J."/>
            <person name="Riley R."/>
            <person name="Hundley H."/>
            <person name="Na H."/>
            <person name="Barry K."/>
            <person name="Grigoriev I.V."/>
            <person name="Stajich J.E."/>
            <person name="Kennedy P.G."/>
        </authorList>
    </citation>
    <scope>NUCLEOTIDE SEQUENCE</scope>
    <source>
        <strain evidence="2">FC203</strain>
    </source>
</reference>
<accession>A0AAD4DWP5</accession>
<protein>
    <submittedName>
        <fullName evidence="2">Uncharacterized protein</fullName>
    </submittedName>
</protein>
<feature type="transmembrane region" description="Helical" evidence="1">
    <location>
        <begin position="79"/>
        <end position="100"/>
    </location>
</feature>